<dbReference type="PaxDb" id="3708-A0A078JKH1"/>
<sequence length="108" mass="12797">MSTANREKFNPKSIRLPQLTRAGIQGCQPNRRYKRDEVLVVVHADHPYKLFSQPISQAQTIFPSQRTSRSRRNEEEADSGDCGEKIGGLEEDRQWRLLRRWRKWVLQY</sequence>
<name>A0A078JKH1_BRANA</name>
<dbReference type="Gramene" id="CDY66296">
    <property type="protein sequence ID" value="CDY66296"/>
    <property type="gene ID" value="GSBRNA2T00053332001"/>
</dbReference>
<dbReference type="Proteomes" id="UP001295469">
    <property type="component" value="Chromosome A07"/>
</dbReference>
<evidence type="ECO:0000313" key="2">
    <source>
        <dbReference type="EMBL" id="CAF2157492.1"/>
    </source>
</evidence>
<accession>A0A078JKH1</accession>
<evidence type="ECO:0000313" key="4">
    <source>
        <dbReference type="Proteomes" id="UP000028999"/>
    </source>
</evidence>
<dbReference type="EMBL" id="LK035187">
    <property type="protein sequence ID" value="CDY66296.1"/>
    <property type="molecule type" value="Genomic_DNA"/>
</dbReference>
<dbReference type="AlphaFoldDB" id="A0A078JKH1"/>
<evidence type="ECO:0000256" key="1">
    <source>
        <dbReference type="SAM" id="MobiDB-lite"/>
    </source>
</evidence>
<gene>
    <name evidence="3" type="primary">BnaAnng22070D</name>
    <name evidence="2" type="ORF">DARMORV10_A07P03860.1</name>
    <name evidence="3" type="ORF">GSBRNA2T00053332001</name>
</gene>
<organism evidence="3 4">
    <name type="scientific">Brassica napus</name>
    <name type="common">Rape</name>
    <dbReference type="NCBI Taxonomy" id="3708"/>
    <lineage>
        <taxon>Eukaryota</taxon>
        <taxon>Viridiplantae</taxon>
        <taxon>Streptophyta</taxon>
        <taxon>Embryophyta</taxon>
        <taxon>Tracheophyta</taxon>
        <taxon>Spermatophyta</taxon>
        <taxon>Magnoliopsida</taxon>
        <taxon>eudicotyledons</taxon>
        <taxon>Gunneridae</taxon>
        <taxon>Pentapetalae</taxon>
        <taxon>rosids</taxon>
        <taxon>malvids</taxon>
        <taxon>Brassicales</taxon>
        <taxon>Brassicaceae</taxon>
        <taxon>Brassiceae</taxon>
        <taxon>Brassica</taxon>
    </lineage>
</organism>
<protein>
    <submittedName>
        <fullName evidence="2">(rape) hypothetical protein</fullName>
    </submittedName>
    <submittedName>
        <fullName evidence="3">BnaAnng22070D protein</fullName>
    </submittedName>
</protein>
<proteinExistence type="predicted"/>
<reference evidence="3" key="2">
    <citation type="submission" date="2014-06" db="EMBL/GenBank/DDBJ databases">
        <authorList>
            <person name="Genoscope - CEA"/>
        </authorList>
    </citation>
    <scope>NUCLEOTIDE SEQUENCE</scope>
</reference>
<dbReference type="EMBL" id="HG994361">
    <property type="protein sequence ID" value="CAF2157492.1"/>
    <property type="molecule type" value="Genomic_DNA"/>
</dbReference>
<reference evidence="3 4" key="1">
    <citation type="journal article" date="2014" name="Science">
        <title>Plant genetics. Early allopolyploid evolution in the post-Neolithic Brassica napus oilseed genome.</title>
        <authorList>
            <person name="Chalhoub B."/>
            <person name="Denoeud F."/>
            <person name="Liu S."/>
            <person name="Parkin I.A."/>
            <person name="Tang H."/>
            <person name="Wang X."/>
            <person name="Chiquet J."/>
            <person name="Belcram H."/>
            <person name="Tong C."/>
            <person name="Samans B."/>
            <person name="Correa M."/>
            <person name="Da Silva C."/>
            <person name="Just J."/>
            <person name="Falentin C."/>
            <person name="Koh C.S."/>
            <person name="Le Clainche I."/>
            <person name="Bernard M."/>
            <person name="Bento P."/>
            <person name="Noel B."/>
            <person name="Labadie K."/>
            <person name="Alberti A."/>
            <person name="Charles M."/>
            <person name="Arnaud D."/>
            <person name="Guo H."/>
            <person name="Daviaud C."/>
            <person name="Alamery S."/>
            <person name="Jabbari K."/>
            <person name="Zhao M."/>
            <person name="Edger P.P."/>
            <person name="Chelaifa H."/>
            <person name="Tack D."/>
            <person name="Lassalle G."/>
            <person name="Mestiri I."/>
            <person name="Schnel N."/>
            <person name="Le Paslier M.C."/>
            <person name="Fan G."/>
            <person name="Renault V."/>
            <person name="Bayer P.E."/>
            <person name="Golicz A.A."/>
            <person name="Manoli S."/>
            <person name="Lee T.H."/>
            <person name="Thi V.H."/>
            <person name="Chalabi S."/>
            <person name="Hu Q."/>
            <person name="Fan C."/>
            <person name="Tollenaere R."/>
            <person name="Lu Y."/>
            <person name="Battail C."/>
            <person name="Shen J."/>
            <person name="Sidebottom C.H."/>
            <person name="Wang X."/>
            <person name="Canaguier A."/>
            <person name="Chauveau A."/>
            <person name="Berard A."/>
            <person name="Deniot G."/>
            <person name="Guan M."/>
            <person name="Liu Z."/>
            <person name="Sun F."/>
            <person name="Lim Y.P."/>
            <person name="Lyons E."/>
            <person name="Town C.D."/>
            <person name="Bancroft I."/>
            <person name="Wang X."/>
            <person name="Meng J."/>
            <person name="Ma J."/>
            <person name="Pires J.C."/>
            <person name="King G.J."/>
            <person name="Brunel D."/>
            <person name="Delourme R."/>
            <person name="Renard M."/>
            <person name="Aury J.M."/>
            <person name="Adams K.L."/>
            <person name="Batley J."/>
            <person name="Snowdon R.J."/>
            <person name="Tost J."/>
            <person name="Edwards D."/>
            <person name="Zhou Y."/>
            <person name="Hua W."/>
            <person name="Sharpe A.G."/>
            <person name="Paterson A.H."/>
            <person name="Guan C."/>
            <person name="Wincker P."/>
        </authorList>
    </citation>
    <scope>NUCLEOTIDE SEQUENCE [LARGE SCALE GENOMIC DNA]</scope>
    <source>
        <strain evidence="4">cv. Darmor-bzh</strain>
    </source>
</reference>
<keyword evidence="4" id="KW-1185">Reference proteome</keyword>
<dbReference type="Proteomes" id="UP000028999">
    <property type="component" value="Unassembled WGS sequence"/>
</dbReference>
<evidence type="ECO:0000313" key="3">
    <source>
        <dbReference type="EMBL" id="CDY66296.1"/>
    </source>
</evidence>
<feature type="region of interest" description="Disordered" evidence="1">
    <location>
        <begin position="59"/>
        <end position="86"/>
    </location>
</feature>
<reference evidence="2" key="3">
    <citation type="submission" date="2021-01" db="EMBL/GenBank/DDBJ databases">
        <authorList>
            <consortium name="Genoscope - CEA"/>
            <person name="William W."/>
        </authorList>
    </citation>
    <scope>NUCLEOTIDE SEQUENCE</scope>
</reference>